<feature type="compositionally biased region" description="Basic and acidic residues" evidence="1">
    <location>
        <begin position="1"/>
        <end position="13"/>
    </location>
</feature>
<organism evidence="2 3">
    <name type="scientific">Elysia chlorotica</name>
    <name type="common">Eastern emerald elysia</name>
    <name type="synonym">Sea slug</name>
    <dbReference type="NCBI Taxonomy" id="188477"/>
    <lineage>
        <taxon>Eukaryota</taxon>
        <taxon>Metazoa</taxon>
        <taxon>Spiralia</taxon>
        <taxon>Lophotrochozoa</taxon>
        <taxon>Mollusca</taxon>
        <taxon>Gastropoda</taxon>
        <taxon>Heterobranchia</taxon>
        <taxon>Euthyneura</taxon>
        <taxon>Panpulmonata</taxon>
        <taxon>Sacoglossa</taxon>
        <taxon>Placobranchoidea</taxon>
        <taxon>Plakobranchidae</taxon>
        <taxon>Elysia</taxon>
    </lineage>
</organism>
<proteinExistence type="predicted"/>
<keyword evidence="3" id="KW-1185">Reference proteome</keyword>
<reference evidence="2 3" key="1">
    <citation type="submission" date="2019-01" db="EMBL/GenBank/DDBJ databases">
        <title>A draft genome assembly of the solar-powered sea slug Elysia chlorotica.</title>
        <authorList>
            <person name="Cai H."/>
            <person name="Li Q."/>
            <person name="Fang X."/>
            <person name="Li J."/>
            <person name="Curtis N.E."/>
            <person name="Altenburger A."/>
            <person name="Shibata T."/>
            <person name="Feng M."/>
            <person name="Maeda T."/>
            <person name="Schwartz J.A."/>
            <person name="Shigenobu S."/>
            <person name="Lundholm N."/>
            <person name="Nishiyama T."/>
            <person name="Yang H."/>
            <person name="Hasebe M."/>
            <person name="Li S."/>
            <person name="Pierce S.K."/>
            <person name="Wang J."/>
        </authorList>
    </citation>
    <scope>NUCLEOTIDE SEQUENCE [LARGE SCALE GENOMIC DNA]</scope>
    <source>
        <strain evidence="2">EC2010</strain>
        <tissue evidence="2">Whole organism of an adult</tissue>
    </source>
</reference>
<name>A0A433SR77_ELYCH</name>
<comment type="caution">
    <text evidence="2">The sequence shown here is derived from an EMBL/GenBank/DDBJ whole genome shotgun (WGS) entry which is preliminary data.</text>
</comment>
<evidence type="ECO:0000256" key="1">
    <source>
        <dbReference type="SAM" id="MobiDB-lite"/>
    </source>
</evidence>
<protein>
    <submittedName>
        <fullName evidence="2">Uncharacterized protein</fullName>
    </submittedName>
</protein>
<sequence length="284" mass="32269">MGRKRVLDEDKPKKGPGRKTKKQPAPALKGLLGDGPKKLSHKQKQRQRKREEKQALKASVGAKRKAPFKKHNHNETHYRGERTDWWLGCRTVPAVRGDILSNNAHYKWIKPLKMDIKFRIGDEVYEGLRNTFLTTGKGRRPDLPQIPRITRRLLVQDWTGIIAPDLDVDIVQQRCHATVEAAQSGCNCGSCPKWMQLWKLPKVDATVEAAQSGYLKRTKKTRKIVDLADRHVDVQPLRCLRLVVEVPLKPEQADHCGRRGLGRGQGQDTRLGPRKASNLVYARG</sequence>
<feature type="region of interest" description="Disordered" evidence="1">
    <location>
        <begin position="255"/>
        <end position="284"/>
    </location>
</feature>
<feature type="region of interest" description="Disordered" evidence="1">
    <location>
        <begin position="1"/>
        <end position="67"/>
    </location>
</feature>
<accession>A0A433SR77</accession>
<dbReference type="Proteomes" id="UP000271974">
    <property type="component" value="Unassembled WGS sequence"/>
</dbReference>
<evidence type="ECO:0000313" key="3">
    <source>
        <dbReference type="Proteomes" id="UP000271974"/>
    </source>
</evidence>
<dbReference type="AlphaFoldDB" id="A0A433SR77"/>
<evidence type="ECO:0000313" key="2">
    <source>
        <dbReference type="EMBL" id="RUS71756.1"/>
    </source>
</evidence>
<gene>
    <name evidence="2" type="ORF">EGW08_020487</name>
</gene>
<feature type="compositionally biased region" description="Basic residues" evidence="1">
    <location>
        <begin position="38"/>
        <end position="48"/>
    </location>
</feature>
<dbReference type="EMBL" id="RQTK01001165">
    <property type="protein sequence ID" value="RUS71756.1"/>
    <property type="molecule type" value="Genomic_DNA"/>
</dbReference>